<organism evidence="2 3">
    <name type="scientific">Reticulomyxa filosa</name>
    <dbReference type="NCBI Taxonomy" id="46433"/>
    <lineage>
        <taxon>Eukaryota</taxon>
        <taxon>Sar</taxon>
        <taxon>Rhizaria</taxon>
        <taxon>Retaria</taxon>
        <taxon>Foraminifera</taxon>
        <taxon>Monothalamids</taxon>
        <taxon>Reticulomyxidae</taxon>
        <taxon>Reticulomyxa</taxon>
    </lineage>
</organism>
<feature type="region of interest" description="Disordered" evidence="1">
    <location>
        <begin position="92"/>
        <end position="125"/>
    </location>
</feature>
<protein>
    <submittedName>
        <fullName evidence="2">Uncharacterized protein</fullName>
    </submittedName>
</protein>
<dbReference type="Proteomes" id="UP000023152">
    <property type="component" value="Unassembled WGS sequence"/>
</dbReference>
<proteinExistence type="predicted"/>
<evidence type="ECO:0000256" key="1">
    <source>
        <dbReference type="SAM" id="MobiDB-lite"/>
    </source>
</evidence>
<gene>
    <name evidence="2" type="ORF">RFI_11255</name>
</gene>
<evidence type="ECO:0000313" key="2">
    <source>
        <dbReference type="EMBL" id="ETO25881.1"/>
    </source>
</evidence>
<name>X6NIU7_RETFI</name>
<comment type="caution">
    <text evidence="2">The sequence shown here is derived from an EMBL/GenBank/DDBJ whole genome shotgun (WGS) entry which is preliminary data.</text>
</comment>
<dbReference type="AlphaFoldDB" id="X6NIU7"/>
<accession>X6NIU7</accession>
<feature type="region of interest" description="Disordered" evidence="1">
    <location>
        <begin position="136"/>
        <end position="155"/>
    </location>
</feature>
<feature type="compositionally biased region" description="Polar residues" evidence="1">
    <location>
        <begin position="99"/>
        <end position="122"/>
    </location>
</feature>
<evidence type="ECO:0000313" key="3">
    <source>
        <dbReference type="Proteomes" id="UP000023152"/>
    </source>
</evidence>
<dbReference type="EMBL" id="ASPP01008231">
    <property type="protein sequence ID" value="ETO25881.1"/>
    <property type="molecule type" value="Genomic_DNA"/>
</dbReference>
<reference evidence="2 3" key="1">
    <citation type="journal article" date="2013" name="Curr. Biol.">
        <title>The Genome of the Foraminiferan Reticulomyxa filosa.</title>
        <authorList>
            <person name="Glockner G."/>
            <person name="Hulsmann N."/>
            <person name="Schleicher M."/>
            <person name="Noegel A.A."/>
            <person name="Eichinger L."/>
            <person name="Gallinger C."/>
            <person name="Pawlowski J."/>
            <person name="Sierra R."/>
            <person name="Euteneuer U."/>
            <person name="Pillet L."/>
            <person name="Moustafa A."/>
            <person name="Platzer M."/>
            <person name="Groth M."/>
            <person name="Szafranski K."/>
            <person name="Schliwa M."/>
        </authorList>
    </citation>
    <scope>NUCLEOTIDE SEQUENCE [LARGE SCALE GENOMIC DNA]</scope>
</reference>
<keyword evidence="3" id="KW-1185">Reference proteome</keyword>
<sequence>MNDADRESVKQILNTLYPEMLQAVSIATQLTHALELQNLVIASGQNMNDNTFNVPTHCATDARHHLSRWNQMLEKFNSFNIHKFLVHKSFASAAPSPPQNHYNQSNAVQPTEHSQPTQNFRPQSAIPANPAFRTISAPQSTQPFYPSRDSQVTNNSSYTFVSVPDTSAKQKKEEKPIKTQPETVVKTADNSQDNALRSAAPVTISVKGPNTEIYGEDLENAGTDDIVVVVEDYARKLFLDEGSVSMKKPLGV</sequence>